<organism evidence="2 3">
    <name type="scientific">Breznakibacter xylanolyticus</name>
    <dbReference type="NCBI Taxonomy" id="990"/>
    <lineage>
        <taxon>Bacteria</taxon>
        <taxon>Pseudomonadati</taxon>
        <taxon>Bacteroidota</taxon>
        <taxon>Bacteroidia</taxon>
        <taxon>Marinilabiliales</taxon>
        <taxon>Marinilabiliaceae</taxon>
        <taxon>Breznakibacter</taxon>
    </lineage>
</organism>
<gene>
    <name evidence="2" type="ORF">LX69_03214</name>
</gene>
<feature type="signal peptide" evidence="1">
    <location>
        <begin position="1"/>
        <end position="21"/>
    </location>
</feature>
<dbReference type="RefSeq" id="WP_170124430.1">
    <property type="nucleotide sequence ID" value="NZ_QKZK01000043.1"/>
</dbReference>
<protein>
    <recommendedName>
        <fullName evidence="4">LPP20 lipoprotein</fullName>
    </recommendedName>
</protein>
<reference evidence="2 3" key="1">
    <citation type="submission" date="2018-06" db="EMBL/GenBank/DDBJ databases">
        <title>Genomic Encyclopedia of Archaeal and Bacterial Type Strains, Phase II (KMG-II): from individual species to whole genera.</title>
        <authorList>
            <person name="Goeker M."/>
        </authorList>
    </citation>
    <scope>NUCLEOTIDE SEQUENCE [LARGE SCALE GENOMIC DNA]</scope>
    <source>
        <strain evidence="2 3">DSM 6779</strain>
    </source>
</reference>
<comment type="caution">
    <text evidence="2">The sequence shown here is derived from an EMBL/GenBank/DDBJ whole genome shotgun (WGS) entry which is preliminary data.</text>
</comment>
<accession>A0A2W7PPE1</accession>
<evidence type="ECO:0000313" key="2">
    <source>
        <dbReference type="EMBL" id="PZX11199.1"/>
    </source>
</evidence>
<evidence type="ECO:0000256" key="1">
    <source>
        <dbReference type="SAM" id="SignalP"/>
    </source>
</evidence>
<dbReference type="AlphaFoldDB" id="A0A2W7PPE1"/>
<name>A0A2W7PPE1_9BACT</name>
<dbReference type="PROSITE" id="PS51257">
    <property type="entry name" value="PROKAR_LIPOPROTEIN"/>
    <property type="match status" value="1"/>
</dbReference>
<feature type="chain" id="PRO_5015850102" description="LPP20 lipoprotein" evidence="1">
    <location>
        <begin position="22"/>
        <end position="462"/>
    </location>
</feature>
<dbReference type="EMBL" id="QKZK01000043">
    <property type="protein sequence ID" value="PZX11199.1"/>
    <property type="molecule type" value="Genomic_DNA"/>
</dbReference>
<proteinExistence type="predicted"/>
<evidence type="ECO:0000313" key="3">
    <source>
        <dbReference type="Proteomes" id="UP000249239"/>
    </source>
</evidence>
<sequence>MNPVKALLFLICALLVVSGCASKRYAKKARKLDQAGYYRDAAQLYYQSVAANRNNIEARNGLQRSGQLVLNDKVNLFKNYRSSNAVRDAVYAWLDAEAYHRQVTGVGVDLMFPVQLRSDYEVVKEQYLATRYQEGTRALGSEDFANAEMILNEILSIDPAYKDCQTLWVTAKYEPIYRSGVANFNSKLYRSAWYDFNDVVVGTNGYKDAVTRREEALAKAQITIAMAPVMYLYSVGADHAQNVRNSILSSLNRMQSPFYKVVPDNLITNMPFDGLGGRLLMMPGWIKGQSSVIKAQTVLATQVQRFQVIAGDRTSMRKTGYLKGTEDYLENGIKKSRPKYDKVYYHEYQQRNAVSLQVEFALIEVRTGNILVTDVVGINLEDQVLYAGYDGDVKKLVPGYWKNKDKASPEDAVYDSSDKISQLTGLLNARRDPLPSQTMASDAINQVGNAIAAAIEAYNPER</sequence>
<evidence type="ECO:0008006" key="4">
    <source>
        <dbReference type="Google" id="ProtNLM"/>
    </source>
</evidence>
<keyword evidence="1" id="KW-0732">Signal</keyword>
<dbReference type="Proteomes" id="UP000249239">
    <property type="component" value="Unassembled WGS sequence"/>
</dbReference>
<keyword evidence="3" id="KW-1185">Reference proteome</keyword>